<proteinExistence type="predicted"/>
<reference evidence="3" key="1">
    <citation type="submission" date="2023-03" db="EMBL/GenBank/DDBJ databases">
        <title>Massive genome expansion in bonnet fungi (Mycena s.s.) driven by repeated elements and novel gene families across ecological guilds.</title>
        <authorList>
            <consortium name="Lawrence Berkeley National Laboratory"/>
            <person name="Harder C.B."/>
            <person name="Miyauchi S."/>
            <person name="Viragh M."/>
            <person name="Kuo A."/>
            <person name="Thoen E."/>
            <person name="Andreopoulos B."/>
            <person name="Lu D."/>
            <person name="Skrede I."/>
            <person name="Drula E."/>
            <person name="Henrissat B."/>
            <person name="Morin E."/>
            <person name="Kohler A."/>
            <person name="Barry K."/>
            <person name="LaButti K."/>
            <person name="Morin E."/>
            <person name="Salamov A."/>
            <person name="Lipzen A."/>
            <person name="Mereny Z."/>
            <person name="Hegedus B."/>
            <person name="Baldrian P."/>
            <person name="Stursova M."/>
            <person name="Weitz H."/>
            <person name="Taylor A."/>
            <person name="Grigoriev I.V."/>
            <person name="Nagy L.G."/>
            <person name="Martin F."/>
            <person name="Kauserud H."/>
        </authorList>
    </citation>
    <scope>NUCLEOTIDE SEQUENCE</scope>
    <source>
        <strain evidence="3">9144</strain>
    </source>
</reference>
<dbReference type="AlphaFoldDB" id="A0AAD6YJK6"/>
<dbReference type="Proteomes" id="UP001219525">
    <property type="component" value="Unassembled WGS sequence"/>
</dbReference>
<dbReference type="InterPro" id="IPR040521">
    <property type="entry name" value="KDZ"/>
</dbReference>
<sequence>MRSEPEIWEPERTPPLSAPGKHARKRAAQWERWQQDIIPSLIPHYLDVLYETRSLRHLDRLVPRPMACGCVSQRQKIAVVRFSVIEDIEINVCACQPAAIQLMRAGAFGCAPIRPSLAVDLHVLEFASSLFLEISPNYTAFSTTLERVLLGMGFQLKHQNSLRKRFSSCLQWYSHMKNKIKERYQRLIDTARPAPNPAAVQVSVNDLQEQDTGTSDDDDPMSHDPIPDASPVRPSVPLTPEGSLSRYLRRRCPLCFGNLRHDGTLLADVIVSLDACFTQKKNKSPVDPPRTHPQTHFVPEAQAARTEDYVERIRARQHAGKKRKTTAGRPLLLPRSVLDGCEASFKAADEKRGKASTDFFEDTGLMALLCRHDRVLWVVNMHSAGEKQFYVITLVETLYQHLQLDISVGLLYDVACALERACRKWGFLSRYMYRLHFGVSVFHAFGHEWACQLLYHPRKRSGFGYTDGEGCERFWHSISHLIAHLRISGYHNRLYTLDSQIEHADEGSLLRMGQWIRRRHFQCARKRREAEKALAECGENVQVLREQWLLQVEAQTKPLPRRNKNRGQQAVNAVILLRAAIKTRQEHIKTLRNTFLEAVDEGDPDVVMHQVALEAAEEALASAEKLLRDKEKALGVQEHQALHKLVKSTYIRLRMNARALKRRLRDRLRARKFELDKVERSFRRLMNVLHPTDQKLHAHTEAAVKRREPTISKLNMQYNKLCKDITTLIKQKKAPAGSTAPRPIPADRLWQVDVDDEIWQDVGLDDDAGDTEPPRWLYDEKVRLGIRAMLELDRCKEEDSRLKMERCAMQEWFAEEWQAVNSAMEQAGMYRLFIICKLWFKKINLESAADEYQLKLLRDKLVELCATWDNALPNLGVDMASLTPWGPTPEQLSRCVVNAHRVARGEDRHYGTVEDMSDEDGDDNGIGETGCEEDFGLLEALELADNYRGEIDGLL</sequence>
<keyword evidence="4" id="KW-1185">Reference proteome</keyword>
<accession>A0AAD6YJK6</accession>
<dbReference type="PANTHER" id="PTHR33096:SF1">
    <property type="entry name" value="CXC1-LIKE CYSTEINE CLUSTER ASSOCIATED WITH KDZ TRANSPOSASES DOMAIN-CONTAINING PROTEIN"/>
    <property type="match status" value="1"/>
</dbReference>
<dbReference type="EMBL" id="JARJCW010000016">
    <property type="protein sequence ID" value="KAJ7215792.1"/>
    <property type="molecule type" value="Genomic_DNA"/>
</dbReference>
<feature type="compositionally biased region" description="Basic and acidic residues" evidence="1">
    <location>
        <begin position="1"/>
        <end position="12"/>
    </location>
</feature>
<gene>
    <name evidence="3" type="ORF">GGX14DRAFT_359326</name>
</gene>
<feature type="domain" description="CxC1-like cysteine cluster associated with KDZ transposases" evidence="2">
    <location>
        <begin position="68"/>
        <end position="146"/>
    </location>
</feature>
<dbReference type="InterPro" id="IPR041320">
    <property type="entry name" value="CxC1"/>
</dbReference>
<evidence type="ECO:0000256" key="1">
    <source>
        <dbReference type="SAM" id="MobiDB-lite"/>
    </source>
</evidence>
<dbReference type="Pfam" id="PF18802">
    <property type="entry name" value="CxC1"/>
    <property type="match status" value="1"/>
</dbReference>
<name>A0AAD6YJK6_9AGAR</name>
<evidence type="ECO:0000313" key="4">
    <source>
        <dbReference type="Proteomes" id="UP001219525"/>
    </source>
</evidence>
<comment type="caution">
    <text evidence="3">The sequence shown here is derived from an EMBL/GenBank/DDBJ whole genome shotgun (WGS) entry which is preliminary data.</text>
</comment>
<organism evidence="3 4">
    <name type="scientific">Mycena pura</name>
    <dbReference type="NCBI Taxonomy" id="153505"/>
    <lineage>
        <taxon>Eukaryota</taxon>
        <taxon>Fungi</taxon>
        <taxon>Dikarya</taxon>
        <taxon>Basidiomycota</taxon>
        <taxon>Agaricomycotina</taxon>
        <taxon>Agaricomycetes</taxon>
        <taxon>Agaricomycetidae</taxon>
        <taxon>Agaricales</taxon>
        <taxon>Marasmiineae</taxon>
        <taxon>Mycenaceae</taxon>
        <taxon>Mycena</taxon>
    </lineage>
</organism>
<feature type="region of interest" description="Disordered" evidence="1">
    <location>
        <begin position="208"/>
        <end position="240"/>
    </location>
</feature>
<evidence type="ECO:0000313" key="3">
    <source>
        <dbReference type="EMBL" id="KAJ7215792.1"/>
    </source>
</evidence>
<protein>
    <recommendedName>
        <fullName evidence="2">CxC1-like cysteine cluster associated with KDZ transposases domain-containing protein</fullName>
    </recommendedName>
</protein>
<dbReference type="Pfam" id="PF18758">
    <property type="entry name" value="KDZ"/>
    <property type="match status" value="1"/>
</dbReference>
<feature type="region of interest" description="Disordered" evidence="1">
    <location>
        <begin position="1"/>
        <end position="21"/>
    </location>
</feature>
<dbReference type="PANTHER" id="PTHR33096">
    <property type="entry name" value="CXC2 DOMAIN-CONTAINING PROTEIN"/>
    <property type="match status" value="1"/>
</dbReference>
<evidence type="ECO:0000259" key="2">
    <source>
        <dbReference type="Pfam" id="PF18802"/>
    </source>
</evidence>